<gene>
    <name evidence="2" type="ORF">GUITHDRAFT_109055</name>
</gene>
<dbReference type="InterPro" id="IPR047415">
    <property type="entry name" value="Pcf11_CID"/>
</dbReference>
<dbReference type="Proteomes" id="UP000011087">
    <property type="component" value="Unassembled WGS sequence"/>
</dbReference>
<reference evidence="4" key="2">
    <citation type="submission" date="2012-11" db="EMBL/GenBank/DDBJ databases">
        <authorList>
            <person name="Kuo A."/>
            <person name="Curtis B.A."/>
            <person name="Tanifuji G."/>
            <person name="Burki F."/>
            <person name="Gruber A."/>
            <person name="Irimia M."/>
            <person name="Maruyama S."/>
            <person name="Arias M.C."/>
            <person name="Ball S.G."/>
            <person name="Gile G.H."/>
            <person name="Hirakawa Y."/>
            <person name="Hopkins J.F."/>
            <person name="Rensing S.A."/>
            <person name="Schmutz J."/>
            <person name="Symeonidi A."/>
            <person name="Elias M."/>
            <person name="Eveleigh R.J."/>
            <person name="Herman E.K."/>
            <person name="Klute M.J."/>
            <person name="Nakayama T."/>
            <person name="Obornik M."/>
            <person name="Reyes-Prieto A."/>
            <person name="Armbrust E.V."/>
            <person name="Aves S.J."/>
            <person name="Beiko R.G."/>
            <person name="Coutinho P."/>
            <person name="Dacks J.B."/>
            <person name="Durnford D.G."/>
            <person name="Fast N.M."/>
            <person name="Green B.R."/>
            <person name="Grisdale C."/>
            <person name="Hempe F."/>
            <person name="Henrissat B."/>
            <person name="Hoppner M.P."/>
            <person name="Ishida K.-I."/>
            <person name="Kim E."/>
            <person name="Koreny L."/>
            <person name="Kroth P.G."/>
            <person name="Liu Y."/>
            <person name="Malik S.-B."/>
            <person name="Maier U.G."/>
            <person name="McRose D."/>
            <person name="Mock T."/>
            <person name="Neilson J.A."/>
            <person name="Onodera N.T."/>
            <person name="Poole A.M."/>
            <person name="Pritham E.J."/>
            <person name="Richards T.A."/>
            <person name="Rocap G."/>
            <person name="Roy S.W."/>
            <person name="Sarai C."/>
            <person name="Schaack S."/>
            <person name="Shirato S."/>
            <person name="Slamovits C.H."/>
            <person name="Spencer D.F."/>
            <person name="Suzuki S."/>
            <person name="Worden A.Z."/>
            <person name="Zauner S."/>
            <person name="Barry K."/>
            <person name="Bell C."/>
            <person name="Bharti A.K."/>
            <person name="Crow J.A."/>
            <person name="Grimwood J."/>
            <person name="Kramer R."/>
            <person name="Lindquist E."/>
            <person name="Lucas S."/>
            <person name="Salamov A."/>
            <person name="McFadden G.I."/>
            <person name="Lane C.E."/>
            <person name="Keeling P.J."/>
            <person name="Gray M.W."/>
            <person name="Grigoriev I.V."/>
            <person name="Archibald J.M."/>
        </authorList>
    </citation>
    <scope>NUCLEOTIDE SEQUENCE</scope>
    <source>
        <strain evidence="4">CCMP2712</strain>
    </source>
</reference>
<keyword evidence="4" id="KW-1185">Reference proteome</keyword>
<evidence type="ECO:0000313" key="2">
    <source>
        <dbReference type="EMBL" id="EKX45011.1"/>
    </source>
</evidence>
<dbReference type="OrthoDB" id="343582at2759"/>
<dbReference type="OMA" id="HSLANCK"/>
<dbReference type="STRING" id="905079.L1J907"/>
<dbReference type="PaxDb" id="55529-EKX45011"/>
<dbReference type="RefSeq" id="XP_005831991.1">
    <property type="nucleotide sequence ID" value="XM_005831934.1"/>
</dbReference>
<feature type="domain" description="CID" evidence="1">
    <location>
        <begin position="1"/>
        <end position="119"/>
    </location>
</feature>
<dbReference type="Gene3D" id="1.25.40.90">
    <property type="match status" value="1"/>
</dbReference>
<dbReference type="GeneID" id="17301784"/>
<sequence length="147" mass="16776">MNRAAKEEINALTMVAQDYVENEHLCDTIVRSIETCVEKAVNDKKLIPLYVMDSILKNVGGVYNKLILLNLNQTLCNAFQQSDNTVKQKMIKLLNTWSDQNIFSKSVVDKIRQGMMSILQTPSMPSWRDKNNLQQPMMVPNGSMHMV</sequence>
<dbReference type="SMART" id="SM00582">
    <property type="entry name" value="RPR"/>
    <property type="match status" value="1"/>
</dbReference>
<proteinExistence type="predicted"/>
<name>L1J907_GUITC</name>
<organism evidence="2">
    <name type="scientific">Guillardia theta (strain CCMP2712)</name>
    <name type="common">Cryptophyte</name>
    <dbReference type="NCBI Taxonomy" id="905079"/>
    <lineage>
        <taxon>Eukaryota</taxon>
        <taxon>Cryptophyceae</taxon>
        <taxon>Pyrenomonadales</taxon>
        <taxon>Geminigeraceae</taxon>
        <taxon>Guillardia</taxon>
    </lineage>
</organism>
<reference evidence="2 4" key="1">
    <citation type="journal article" date="2012" name="Nature">
        <title>Algal genomes reveal evolutionary mosaicism and the fate of nucleomorphs.</title>
        <authorList>
            <consortium name="DOE Joint Genome Institute"/>
            <person name="Curtis B.A."/>
            <person name="Tanifuji G."/>
            <person name="Burki F."/>
            <person name="Gruber A."/>
            <person name="Irimia M."/>
            <person name="Maruyama S."/>
            <person name="Arias M.C."/>
            <person name="Ball S.G."/>
            <person name="Gile G.H."/>
            <person name="Hirakawa Y."/>
            <person name="Hopkins J.F."/>
            <person name="Kuo A."/>
            <person name="Rensing S.A."/>
            <person name="Schmutz J."/>
            <person name="Symeonidi A."/>
            <person name="Elias M."/>
            <person name="Eveleigh R.J."/>
            <person name="Herman E.K."/>
            <person name="Klute M.J."/>
            <person name="Nakayama T."/>
            <person name="Obornik M."/>
            <person name="Reyes-Prieto A."/>
            <person name="Armbrust E.V."/>
            <person name="Aves S.J."/>
            <person name="Beiko R.G."/>
            <person name="Coutinho P."/>
            <person name="Dacks J.B."/>
            <person name="Durnford D.G."/>
            <person name="Fast N.M."/>
            <person name="Green B.R."/>
            <person name="Grisdale C.J."/>
            <person name="Hempel F."/>
            <person name="Henrissat B."/>
            <person name="Hoppner M.P."/>
            <person name="Ishida K."/>
            <person name="Kim E."/>
            <person name="Koreny L."/>
            <person name="Kroth P.G."/>
            <person name="Liu Y."/>
            <person name="Malik S.B."/>
            <person name="Maier U.G."/>
            <person name="McRose D."/>
            <person name="Mock T."/>
            <person name="Neilson J.A."/>
            <person name="Onodera N.T."/>
            <person name="Poole A.M."/>
            <person name="Pritham E.J."/>
            <person name="Richards T.A."/>
            <person name="Rocap G."/>
            <person name="Roy S.W."/>
            <person name="Sarai C."/>
            <person name="Schaack S."/>
            <person name="Shirato S."/>
            <person name="Slamovits C.H."/>
            <person name="Spencer D.F."/>
            <person name="Suzuki S."/>
            <person name="Worden A.Z."/>
            <person name="Zauner S."/>
            <person name="Barry K."/>
            <person name="Bell C."/>
            <person name="Bharti A.K."/>
            <person name="Crow J.A."/>
            <person name="Grimwood J."/>
            <person name="Kramer R."/>
            <person name="Lindquist E."/>
            <person name="Lucas S."/>
            <person name="Salamov A."/>
            <person name="McFadden G.I."/>
            <person name="Lane C.E."/>
            <person name="Keeling P.J."/>
            <person name="Gray M.W."/>
            <person name="Grigoriev I.V."/>
            <person name="Archibald J.M."/>
        </authorList>
    </citation>
    <scope>NUCLEOTIDE SEQUENCE</scope>
    <source>
        <strain evidence="2 4">CCMP2712</strain>
    </source>
</reference>
<dbReference type="AlphaFoldDB" id="L1J907"/>
<dbReference type="GO" id="GO:0031124">
    <property type="term" value="P:mRNA 3'-end processing"/>
    <property type="evidence" value="ECO:0007669"/>
    <property type="project" value="InterPro"/>
</dbReference>
<evidence type="ECO:0000313" key="3">
    <source>
        <dbReference type="EnsemblProtists" id="EKX45011"/>
    </source>
</evidence>
<dbReference type="EMBL" id="JH993001">
    <property type="protein sequence ID" value="EKX45011.1"/>
    <property type="molecule type" value="Genomic_DNA"/>
</dbReference>
<dbReference type="Pfam" id="PF04818">
    <property type="entry name" value="CID"/>
    <property type="match status" value="1"/>
</dbReference>
<dbReference type="InterPro" id="IPR008942">
    <property type="entry name" value="ENTH_VHS"/>
</dbReference>
<evidence type="ECO:0000259" key="1">
    <source>
        <dbReference type="PROSITE" id="PS51391"/>
    </source>
</evidence>
<dbReference type="SUPFAM" id="SSF48464">
    <property type="entry name" value="ENTH/VHS domain"/>
    <property type="match status" value="1"/>
</dbReference>
<dbReference type="KEGG" id="gtt:GUITHDRAFT_109055"/>
<dbReference type="GO" id="GO:0000993">
    <property type="term" value="F:RNA polymerase II complex binding"/>
    <property type="evidence" value="ECO:0007669"/>
    <property type="project" value="InterPro"/>
</dbReference>
<evidence type="ECO:0000313" key="4">
    <source>
        <dbReference type="Proteomes" id="UP000011087"/>
    </source>
</evidence>
<dbReference type="PANTHER" id="PTHR15921">
    <property type="entry name" value="PRE-MRNA CLEAVAGE COMPLEX II"/>
    <property type="match status" value="1"/>
</dbReference>
<dbReference type="GO" id="GO:0003729">
    <property type="term" value="F:mRNA binding"/>
    <property type="evidence" value="ECO:0007669"/>
    <property type="project" value="InterPro"/>
</dbReference>
<dbReference type="PROSITE" id="PS51391">
    <property type="entry name" value="CID"/>
    <property type="match status" value="1"/>
</dbReference>
<dbReference type="InterPro" id="IPR045154">
    <property type="entry name" value="PCF11-like"/>
</dbReference>
<dbReference type="GO" id="GO:0006369">
    <property type="term" value="P:termination of RNA polymerase II transcription"/>
    <property type="evidence" value="ECO:0007669"/>
    <property type="project" value="InterPro"/>
</dbReference>
<dbReference type="GO" id="GO:0005849">
    <property type="term" value="C:mRNA cleavage factor complex"/>
    <property type="evidence" value="ECO:0007669"/>
    <property type="project" value="TreeGrafter"/>
</dbReference>
<protein>
    <recommendedName>
        <fullName evidence="1">CID domain-containing protein</fullName>
    </recommendedName>
</protein>
<dbReference type="CDD" id="cd16982">
    <property type="entry name" value="CID_Pcf11"/>
    <property type="match status" value="1"/>
</dbReference>
<reference evidence="3" key="3">
    <citation type="submission" date="2015-06" db="UniProtKB">
        <authorList>
            <consortium name="EnsemblProtists"/>
        </authorList>
    </citation>
    <scope>IDENTIFICATION</scope>
</reference>
<dbReference type="InterPro" id="IPR006569">
    <property type="entry name" value="CID_dom"/>
</dbReference>
<accession>L1J907</accession>
<dbReference type="HOGENOM" id="CLU_1771621_0_0_1"/>
<dbReference type="GO" id="GO:0005737">
    <property type="term" value="C:cytoplasm"/>
    <property type="evidence" value="ECO:0007669"/>
    <property type="project" value="TreeGrafter"/>
</dbReference>
<dbReference type="PANTHER" id="PTHR15921:SF3">
    <property type="entry name" value="PRE-MRNA CLEAVAGE COMPLEX 2 PROTEIN PCF11"/>
    <property type="match status" value="1"/>
</dbReference>
<dbReference type="EnsemblProtists" id="EKX45011">
    <property type="protein sequence ID" value="EKX45011"/>
    <property type="gene ID" value="GUITHDRAFT_109055"/>
</dbReference>